<dbReference type="Proteomes" id="UP000295217">
    <property type="component" value="Unassembled WGS sequence"/>
</dbReference>
<evidence type="ECO:0000313" key="4">
    <source>
        <dbReference type="Proteomes" id="UP000295217"/>
    </source>
</evidence>
<comment type="caution">
    <text evidence="3">The sequence shown here is derived from an EMBL/GenBank/DDBJ whole genome shotgun (WGS) entry which is preliminary data.</text>
</comment>
<organism evidence="3 4">
    <name type="scientific">Jiangella aurantiaca</name>
    <dbReference type="NCBI Taxonomy" id="2530373"/>
    <lineage>
        <taxon>Bacteria</taxon>
        <taxon>Bacillati</taxon>
        <taxon>Actinomycetota</taxon>
        <taxon>Actinomycetes</taxon>
        <taxon>Jiangellales</taxon>
        <taxon>Jiangellaceae</taxon>
        <taxon>Jiangella</taxon>
    </lineage>
</organism>
<dbReference type="RefSeq" id="WP_132107494.1">
    <property type="nucleotide sequence ID" value="NZ_SMLB01000062.1"/>
</dbReference>
<accession>A0A4R5A5F7</accession>
<evidence type="ECO:0000256" key="1">
    <source>
        <dbReference type="SAM" id="MobiDB-lite"/>
    </source>
</evidence>
<reference evidence="3 4" key="1">
    <citation type="submission" date="2019-02" db="EMBL/GenBank/DDBJ databases">
        <title>Draft genome sequences of novel Actinobacteria.</title>
        <authorList>
            <person name="Sahin N."/>
            <person name="Ay H."/>
            <person name="Saygin H."/>
        </authorList>
    </citation>
    <scope>NUCLEOTIDE SEQUENCE [LARGE SCALE GENOMIC DNA]</scope>
    <source>
        <strain evidence="3 4">8K307</strain>
    </source>
</reference>
<feature type="region of interest" description="Disordered" evidence="1">
    <location>
        <begin position="1"/>
        <end position="22"/>
    </location>
</feature>
<keyword evidence="2" id="KW-0812">Transmembrane</keyword>
<dbReference type="AlphaFoldDB" id="A0A4R5A5F7"/>
<sequence>MSTDQRTHVPGDGPGTDNLPALRPVTITADPIEVRTRRPRLRTVTSGTPIAGGVTPAPAGQSKLDRAVRRLVIEVVRTGLWIVGVAVTVAVNLMLAVRWAVGRARLPRSRRRTEVDRLAVRCGSCGVVTSRQSDGSAPAGWFHQITRSHFLCPGCTRGEAAKTRAFWSGGEIR</sequence>
<gene>
    <name evidence="3" type="ORF">E1262_27225</name>
</gene>
<protein>
    <submittedName>
        <fullName evidence="3">Uncharacterized protein</fullName>
    </submittedName>
</protein>
<name>A0A4R5A5F7_9ACTN</name>
<keyword evidence="2" id="KW-0472">Membrane</keyword>
<proteinExistence type="predicted"/>
<keyword evidence="4" id="KW-1185">Reference proteome</keyword>
<dbReference type="EMBL" id="SMLB01000062">
    <property type="protein sequence ID" value="TDD64782.1"/>
    <property type="molecule type" value="Genomic_DNA"/>
</dbReference>
<feature type="transmembrane region" description="Helical" evidence="2">
    <location>
        <begin position="79"/>
        <end position="101"/>
    </location>
</feature>
<evidence type="ECO:0000313" key="3">
    <source>
        <dbReference type="EMBL" id="TDD64782.1"/>
    </source>
</evidence>
<keyword evidence="2" id="KW-1133">Transmembrane helix</keyword>
<evidence type="ECO:0000256" key="2">
    <source>
        <dbReference type="SAM" id="Phobius"/>
    </source>
</evidence>